<feature type="domain" description="Alpha-L-rhamnosidase six-hairpin glycosidase" evidence="1">
    <location>
        <begin position="198"/>
        <end position="523"/>
    </location>
</feature>
<dbReference type="EMBL" id="SNRY01001617">
    <property type="protein sequence ID" value="KAA6329629.1"/>
    <property type="molecule type" value="Genomic_DNA"/>
</dbReference>
<dbReference type="AlphaFoldDB" id="A0A5J4R7J8"/>
<dbReference type="InterPro" id="IPR008928">
    <property type="entry name" value="6-hairpin_glycosidase_sf"/>
</dbReference>
<protein>
    <recommendedName>
        <fullName evidence="4">Alpha-L-rhamnosidase</fullName>
    </recommendedName>
</protein>
<dbReference type="InterPro" id="IPR035396">
    <property type="entry name" value="Bac_rhamnosid6H"/>
</dbReference>
<dbReference type="Gene3D" id="2.60.420.10">
    <property type="entry name" value="Maltose phosphorylase, domain 3"/>
    <property type="match status" value="1"/>
</dbReference>
<name>A0A5J4R7J8_9ZZZZ</name>
<reference evidence="3" key="1">
    <citation type="submission" date="2019-03" db="EMBL/GenBank/DDBJ databases">
        <title>Single cell metagenomics reveals metabolic interactions within the superorganism composed of flagellate Streblomastix strix and complex community of Bacteroidetes bacteria on its surface.</title>
        <authorList>
            <person name="Treitli S.C."/>
            <person name="Kolisko M."/>
            <person name="Husnik F."/>
            <person name="Keeling P."/>
            <person name="Hampl V."/>
        </authorList>
    </citation>
    <scope>NUCLEOTIDE SEQUENCE</scope>
    <source>
        <strain evidence="3">STM</strain>
    </source>
</reference>
<dbReference type="InterPro" id="IPR035398">
    <property type="entry name" value="Bac_rhamnosid_C"/>
</dbReference>
<dbReference type="SUPFAM" id="SSF48208">
    <property type="entry name" value="Six-hairpin glycosidases"/>
    <property type="match status" value="1"/>
</dbReference>
<proteinExistence type="predicted"/>
<dbReference type="PANTHER" id="PTHR34987">
    <property type="entry name" value="C, PUTATIVE (AFU_ORTHOLOGUE AFUA_3G02880)-RELATED"/>
    <property type="match status" value="1"/>
</dbReference>
<sequence>MMKKHYLQQSFIFFLLIIVQSNLLSQPLAFENDLDNKPSAIVRKYLSPVKIVWASGNELVENSHLLLVKGNRQAELTTGTCLKLKSGEADLGGIILDFGTEIQGGIQIITTRRNPNPVGRVRIRFGESVSETMSEVGKQGATNDHAMRDQIVVLPWLGSIEVGNSGFRFVRIDMVDPNATIEIEEINAIMNYRNIPYLGSFNSNDDRLNKIWKTGAYTVHLNMQEYLWDGIKRDRLVWVGDLHPEVMTVSTVFGYNEVVNKSLDLIRDITPLPSWMNGISSYSMWWVLIHRDWYYYQGDLAYLKQQKDYLSGLIRLLASKIDESGKENLDGWRFLDWPSTPNQKAIHAGLQSLMVMTFKAGVDLSKVLNDKETTDICLSALAKLKKHTPEITESKQAAALLALSNIVSPEMINEKVLSQNGVHNMSTFFGYYMLNARAEAGDVAGAMDNIREYWGAMLDIGATTFWEGFNIEWMENAARIDEIIPEGKIDIHSARGEYCYEGFRHSFCHGWASGPTAWLSRYVLGVEPLKPGCREVGIKPNLGNLEWVEGTFPTPLGVIKIKHTKQANGTIKSEIDAPRGVKIIRR</sequence>
<dbReference type="Pfam" id="PF17390">
    <property type="entry name" value="Bac_rhamnosid_C"/>
    <property type="match status" value="1"/>
</dbReference>
<accession>A0A5J4R7J8</accession>
<dbReference type="Pfam" id="PF17389">
    <property type="entry name" value="Bac_rhamnosid6H"/>
    <property type="match status" value="1"/>
</dbReference>
<evidence type="ECO:0000259" key="2">
    <source>
        <dbReference type="Pfam" id="PF17390"/>
    </source>
</evidence>
<dbReference type="Gene3D" id="1.50.10.10">
    <property type="match status" value="1"/>
</dbReference>
<gene>
    <name evidence="3" type="ORF">EZS27_021582</name>
</gene>
<evidence type="ECO:0008006" key="4">
    <source>
        <dbReference type="Google" id="ProtNLM"/>
    </source>
</evidence>
<dbReference type="InterPro" id="IPR012341">
    <property type="entry name" value="6hp_glycosidase-like_sf"/>
</dbReference>
<dbReference type="PANTHER" id="PTHR34987:SF6">
    <property type="entry name" value="ALPHA-L-RHAMNOSIDASE SIX-HAIRPIN GLYCOSIDASE DOMAIN-CONTAINING PROTEIN"/>
    <property type="match status" value="1"/>
</dbReference>
<comment type="caution">
    <text evidence="3">The sequence shown here is derived from an EMBL/GenBank/DDBJ whole genome shotgun (WGS) entry which is preliminary data.</text>
</comment>
<evidence type="ECO:0000313" key="3">
    <source>
        <dbReference type="EMBL" id="KAA6329629.1"/>
    </source>
</evidence>
<feature type="domain" description="Alpha-L-rhamnosidase C-terminal" evidence="2">
    <location>
        <begin position="525"/>
        <end position="582"/>
    </location>
</feature>
<evidence type="ECO:0000259" key="1">
    <source>
        <dbReference type="Pfam" id="PF17389"/>
    </source>
</evidence>
<dbReference type="GO" id="GO:0005975">
    <property type="term" value="P:carbohydrate metabolic process"/>
    <property type="evidence" value="ECO:0007669"/>
    <property type="project" value="InterPro"/>
</dbReference>
<organism evidence="3">
    <name type="scientific">termite gut metagenome</name>
    <dbReference type="NCBI Taxonomy" id="433724"/>
    <lineage>
        <taxon>unclassified sequences</taxon>
        <taxon>metagenomes</taxon>
        <taxon>organismal metagenomes</taxon>
    </lineage>
</organism>